<evidence type="ECO:0000313" key="7">
    <source>
        <dbReference type="Proteomes" id="UP000694891"/>
    </source>
</evidence>
<feature type="transmembrane region" description="Helical" evidence="5">
    <location>
        <begin position="283"/>
        <end position="310"/>
    </location>
</feature>
<dbReference type="Pfam" id="PF13927">
    <property type="entry name" value="Ig_3"/>
    <property type="match status" value="1"/>
</dbReference>
<keyword evidence="4" id="KW-0393">Immunoglobulin domain</keyword>
<evidence type="ECO:0000256" key="4">
    <source>
        <dbReference type="ARBA" id="ARBA00023319"/>
    </source>
</evidence>
<keyword evidence="2" id="KW-1015">Disulfide bond</keyword>
<dbReference type="InterPro" id="IPR052598">
    <property type="entry name" value="IgSF_CEA-related"/>
</dbReference>
<dbReference type="InterPro" id="IPR003599">
    <property type="entry name" value="Ig_sub"/>
</dbReference>
<dbReference type="Gene3D" id="2.60.40.10">
    <property type="entry name" value="Immunoglobulins"/>
    <property type="match status" value="2"/>
</dbReference>
<accession>A0A9Y4JHU0</accession>
<dbReference type="InterPro" id="IPR036179">
    <property type="entry name" value="Ig-like_dom_sf"/>
</dbReference>
<evidence type="ECO:0000256" key="2">
    <source>
        <dbReference type="ARBA" id="ARBA00023157"/>
    </source>
</evidence>
<dbReference type="PANTHER" id="PTHR44337:SF25">
    <property type="entry name" value="HEMICENTIN-1-LIKE"/>
    <property type="match status" value="1"/>
</dbReference>
<feature type="domain" description="Ig-like" evidence="6">
    <location>
        <begin position="46"/>
        <end position="138"/>
    </location>
</feature>
<protein>
    <submittedName>
        <fullName evidence="8">Uncharacterized protein LOC103353454</fullName>
    </submittedName>
</protein>
<dbReference type="SUPFAM" id="SSF48726">
    <property type="entry name" value="Immunoglobulin"/>
    <property type="match status" value="2"/>
</dbReference>
<evidence type="ECO:0000313" key="8">
    <source>
        <dbReference type="RefSeq" id="XP_008274669.1"/>
    </source>
</evidence>
<keyword evidence="5" id="KW-0812">Transmembrane</keyword>
<dbReference type="Proteomes" id="UP000694891">
    <property type="component" value="Unplaced"/>
</dbReference>
<evidence type="ECO:0000256" key="3">
    <source>
        <dbReference type="ARBA" id="ARBA00023180"/>
    </source>
</evidence>
<evidence type="ECO:0000259" key="6">
    <source>
        <dbReference type="PROSITE" id="PS50835"/>
    </source>
</evidence>
<name>A0A9Y4JHU0_9TELE</name>
<dbReference type="InterPro" id="IPR007110">
    <property type="entry name" value="Ig-like_dom"/>
</dbReference>
<dbReference type="InterPro" id="IPR003598">
    <property type="entry name" value="Ig_sub2"/>
</dbReference>
<dbReference type="CDD" id="cd00096">
    <property type="entry name" value="Ig"/>
    <property type="match status" value="1"/>
</dbReference>
<dbReference type="AlphaFoldDB" id="A0A9Y4JHU0"/>
<dbReference type="InterPro" id="IPR013783">
    <property type="entry name" value="Ig-like_fold"/>
</dbReference>
<dbReference type="SMART" id="SM00409">
    <property type="entry name" value="IG"/>
    <property type="match status" value="2"/>
</dbReference>
<reference evidence="8" key="1">
    <citation type="submission" date="2025-08" db="UniProtKB">
        <authorList>
            <consortium name="RefSeq"/>
        </authorList>
    </citation>
    <scope>IDENTIFICATION</scope>
</reference>
<gene>
    <name evidence="8" type="primary">LOC103353454</name>
</gene>
<dbReference type="GeneID" id="103353454"/>
<keyword evidence="5" id="KW-0472">Membrane</keyword>
<evidence type="ECO:0000256" key="1">
    <source>
        <dbReference type="ARBA" id="ARBA00022729"/>
    </source>
</evidence>
<feature type="domain" description="Ig-like" evidence="6">
    <location>
        <begin position="155"/>
        <end position="267"/>
    </location>
</feature>
<keyword evidence="7" id="KW-1185">Reference proteome</keyword>
<sequence length="382" mass="42862">MLGEYTSLEGEVAVIPIVVKTLHEGSLVCVASAQNNSEIVPTASHPHSLKVVEPVNGAQIVHSGPVELYEGNTLELHCEVTAGNYVSYKWLLDGQLISQSPFHYVAENHLRISRTSSEDSGSYMCVATNTFNKTRVFSSYSSEVVFIVKDLVSSPNVSFTVLKEDSQNYSAAVTFPVGGSVMMQYDFDFGENYAIVGLRFYCKLEKGSHPQFQWFLNKTRLHDRGSFYYVWNQHPKQSMLQLSVGRSSTGTYHCEVSDSFDNTTAISSKRQYLDKDVLNRLPILVVAVVFGCFTALILMVSICCCIGVMFRQRQYGEKSLWNLEMERMNAAYEGDLDLSVYNEDPDVVKTARGDEFDQPCEASVDELPEIEEEKKTLEDELV</sequence>
<keyword evidence="3" id="KW-0325">Glycoprotein</keyword>
<dbReference type="PROSITE" id="PS50835">
    <property type="entry name" value="IG_LIKE"/>
    <property type="match status" value="2"/>
</dbReference>
<evidence type="ECO:0000256" key="5">
    <source>
        <dbReference type="SAM" id="Phobius"/>
    </source>
</evidence>
<dbReference type="PANTHER" id="PTHR44337">
    <property type="entry name" value="CARCINOEMBRYONIC ANTIGEN-RELATED CELL ADHESION MOLECULE 8"/>
    <property type="match status" value="1"/>
</dbReference>
<keyword evidence="5" id="KW-1133">Transmembrane helix</keyword>
<dbReference type="RefSeq" id="XP_008274669.1">
    <property type="nucleotide sequence ID" value="XM_008276447.1"/>
</dbReference>
<organism evidence="7 8">
    <name type="scientific">Stegastes partitus</name>
    <name type="common">bicolor damselfish</name>
    <dbReference type="NCBI Taxonomy" id="144197"/>
    <lineage>
        <taxon>Eukaryota</taxon>
        <taxon>Metazoa</taxon>
        <taxon>Chordata</taxon>
        <taxon>Craniata</taxon>
        <taxon>Vertebrata</taxon>
        <taxon>Euteleostomi</taxon>
        <taxon>Actinopterygii</taxon>
        <taxon>Neopterygii</taxon>
        <taxon>Teleostei</taxon>
        <taxon>Neoteleostei</taxon>
        <taxon>Acanthomorphata</taxon>
        <taxon>Ovalentaria</taxon>
        <taxon>Pomacentridae</taxon>
        <taxon>Stegastes</taxon>
    </lineage>
</organism>
<proteinExistence type="predicted"/>
<dbReference type="SMART" id="SM00408">
    <property type="entry name" value="IGc2"/>
    <property type="match status" value="2"/>
</dbReference>
<keyword evidence="1" id="KW-0732">Signal</keyword>